<comment type="caution">
    <text evidence="1">The sequence shown here is derived from an EMBL/GenBank/DDBJ whole genome shotgun (WGS) entry which is preliminary data.</text>
</comment>
<keyword evidence="2" id="KW-1185">Reference proteome</keyword>
<protein>
    <submittedName>
        <fullName evidence="1">Uncharacterized protein</fullName>
    </submittedName>
</protein>
<name>A0ABV1IQC2_9FIRM</name>
<reference evidence="1 2" key="1">
    <citation type="submission" date="2024-04" db="EMBL/GenBank/DDBJ databases">
        <title>Human intestinal bacterial collection.</title>
        <authorList>
            <person name="Pauvert C."/>
            <person name="Hitch T.C.A."/>
            <person name="Clavel T."/>
        </authorList>
    </citation>
    <scope>NUCLEOTIDE SEQUENCE [LARGE SCALE GENOMIC DNA]</scope>
    <source>
        <strain evidence="1 2">CLA-AA-H236</strain>
    </source>
</reference>
<evidence type="ECO:0000313" key="2">
    <source>
        <dbReference type="Proteomes" id="UP001439984"/>
    </source>
</evidence>
<dbReference type="RefSeq" id="WP_227624028.1">
    <property type="nucleotide sequence ID" value="NZ_JBBNIB010000156.1"/>
</dbReference>
<sequence>MMMPANFSAVNAEVVYGGAVADYLPNAWTAANVKQFSTNIITLVSNSFFQRVINATLGTMFSGSWGDGSKLFGDEGSLTALYKVGRVPGGDYQNFGNKIMTTLGLASVVYTLGTSDAKIFTVKNVASTNV</sequence>
<evidence type="ECO:0000313" key="1">
    <source>
        <dbReference type="EMBL" id="MEQ2689047.1"/>
    </source>
</evidence>
<organism evidence="1 2">
    <name type="scientific">Faecalibacterium longum</name>
    <dbReference type="NCBI Taxonomy" id="1851428"/>
    <lineage>
        <taxon>Bacteria</taxon>
        <taxon>Bacillati</taxon>
        <taxon>Bacillota</taxon>
        <taxon>Clostridia</taxon>
        <taxon>Eubacteriales</taxon>
        <taxon>Oscillospiraceae</taxon>
        <taxon>Faecalibacterium</taxon>
    </lineage>
</organism>
<dbReference type="EMBL" id="JBBNIB010000156">
    <property type="protein sequence ID" value="MEQ2689047.1"/>
    <property type="molecule type" value="Genomic_DNA"/>
</dbReference>
<accession>A0ABV1IQC2</accession>
<proteinExistence type="predicted"/>
<gene>
    <name evidence="1" type="ORF">AAAU72_12850</name>
</gene>
<dbReference type="Proteomes" id="UP001439984">
    <property type="component" value="Unassembled WGS sequence"/>
</dbReference>